<gene>
    <name evidence="3 4 5" type="primary">LOC110788098</name>
</gene>
<dbReference type="PANTHER" id="PTHR31672">
    <property type="entry name" value="BNACNNG10540D PROTEIN"/>
    <property type="match status" value="1"/>
</dbReference>
<dbReference type="InterPro" id="IPR017451">
    <property type="entry name" value="F-box-assoc_interact_dom"/>
</dbReference>
<dbReference type="Pfam" id="PF00646">
    <property type="entry name" value="F-box"/>
    <property type="match status" value="1"/>
</dbReference>
<evidence type="ECO:0000313" key="2">
    <source>
        <dbReference type="Proteomes" id="UP000813463"/>
    </source>
</evidence>
<evidence type="ECO:0000313" key="5">
    <source>
        <dbReference type="RefSeq" id="XP_056684594.1"/>
    </source>
</evidence>
<dbReference type="InterPro" id="IPR001810">
    <property type="entry name" value="F-box_dom"/>
</dbReference>
<dbReference type="OrthoDB" id="1924677at2759"/>
<accession>A0A9R0IHY0</accession>
<dbReference type="Proteomes" id="UP000813463">
    <property type="component" value="Chromosome 5"/>
</dbReference>
<dbReference type="SUPFAM" id="SSF81383">
    <property type="entry name" value="F-box domain"/>
    <property type="match status" value="1"/>
</dbReference>
<dbReference type="AlphaFoldDB" id="A0A9R0IHY0"/>
<evidence type="ECO:0000313" key="4">
    <source>
        <dbReference type="RefSeq" id="XP_056684593.1"/>
    </source>
</evidence>
<dbReference type="RefSeq" id="XP_021848434.1">
    <property type="nucleotide sequence ID" value="XM_021992742.1"/>
</dbReference>
<protein>
    <submittedName>
        <fullName evidence="3 4">F-box protein At3g17480</fullName>
    </submittedName>
</protein>
<dbReference type="Gene3D" id="1.20.1280.50">
    <property type="match status" value="1"/>
</dbReference>
<reference evidence="3" key="2">
    <citation type="submission" date="2025-04" db="UniProtKB">
        <authorList>
            <consortium name="RefSeq"/>
        </authorList>
    </citation>
    <scope>IDENTIFICATION</scope>
    <source>
        <tissue evidence="4 5">Leaf</tissue>
    </source>
</reference>
<dbReference type="PANTHER" id="PTHR31672:SF13">
    <property type="entry name" value="F-BOX PROTEIN CPR30-LIKE"/>
    <property type="match status" value="1"/>
</dbReference>
<dbReference type="PROSITE" id="PS50181">
    <property type="entry name" value="FBOX"/>
    <property type="match status" value="1"/>
</dbReference>
<proteinExistence type="predicted"/>
<dbReference type="Pfam" id="PF08268">
    <property type="entry name" value="FBA_3"/>
    <property type="match status" value="1"/>
</dbReference>
<feature type="domain" description="F-box" evidence="1">
    <location>
        <begin position="13"/>
        <end position="58"/>
    </location>
</feature>
<sequence length="386" mass="44522">MAELSDIKNTTSSDESSSIPEDLLTEIFARMPAKALIKLRSVCKAWRSIIDSSHFISLHLQTYEKNLNDNNLLVWNCTKQSKYSTRYSSCSKTFKETELLFEIPENCNLLGSFCGLILIKDYSRGEIELYNPFIKKSVLIPSCPFESAHVRYLAGFVPSSNDCKVTAFLETNTLTKPEVLIAVYSLKDNLWRIKDKLDIHVPGYFSWHLGTGHIFFKGAMYWIGDFYFYQDQALTSNPCLVSWDFNGEEFKFVDLPDDAKLCPVVFNFLLCKSMAVFAMSSECAYYIWVLVTDGAENSWRFWNSGYSDMDVFGILRNITLTKIYDADNNIFVVQRNGELYSYDYVYNKIPQLKDYTDGPALFYLFEPYVESLMLHKGKQEHTSTFN</sequence>
<dbReference type="NCBIfam" id="TIGR01640">
    <property type="entry name" value="F_box_assoc_1"/>
    <property type="match status" value="1"/>
</dbReference>
<name>A0A9R0IHY0_SPIOL</name>
<dbReference type="CDD" id="cd22157">
    <property type="entry name" value="F-box_AtFBW1-like"/>
    <property type="match status" value="1"/>
</dbReference>
<dbReference type="InterPro" id="IPR013187">
    <property type="entry name" value="F-box-assoc_dom_typ3"/>
</dbReference>
<dbReference type="RefSeq" id="XP_056684593.1">
    <property type="nucleotide sequence ID" value="XM_056828615.1"/>
</dbReference>
<evidence type="ECO:0000259" key="1">
    <source>
        <dbReference type="PROSITE" id="PS50181"/>
    </source>
</evidence>
<dbReference type="GeneID" id="110788098"/>
<dbReference type="InterPro" id="IPR050796">
    <property type="entry name" value="SCF_F-box_component"/>
</dbReference>
<reference evidence="2" key="1">
    <citation type="journal article" date="2021" name="Nat. Commun.">
        <title>Genomic analyses provide insights into spinach domestication and the genetic basis of agronomic traits.</title>
        <authorList>
            <person name="Cai X."/>
            <person name="Sun X."/>
            <person name="Xu C."/>
            <person name="Sun H."/>
            <person name="Wang X."/>
            <person name="Ge C."/>
            <person name="Zhang Z."/>
            <person name="Wang Q."/>
            <person name="Fei Z."/>
            <person name="Jiao C."/>
            <person name="Wang Q."/>
        </authorList>
    </citation>
    <scope>NUCLEOTIDE SEQUENCE [LARGE SCALE GENOMIC DNA]</scope>
    <source>
        <strain evidence="2">cv. Varoflay</strain>
    </source>
</reference>
<evidence type="ECO:0000313" key="3">
    <source>
        <dbReference type="RefSeq" id="XP_021848434.1"/>
    </source>
</evidence>
<dbReference type="SMART" id="SM00256">
    <property type="entry name" value="FBOX"/>
    <property type="match status" value="1"/>
</dbReference>
<organism evidence="2 3">
    <name type="scientific">Spinacia oleracea</name>
    <name type="common">Spinach</name>
    <dbReference type="NCBI Taxonomy" id="3562"/>
    <lineage>
        <taxon>Eukaryota</taxon>
        <taxon>Viridiplantae</taxon>
        <taxon>Streptophyta</taxon>
        <taxon>Embryophyta</taxon>
        <taxon>Tracheophyta</taxon>
        <taxon>Spermatophyta</taxon>
        <taxon>Magnoliopsida</taxon>
        <taxon>eudicotyledons</taxon>
        <taxon>Gunneridae</taxon>
        <taxon>Pentapetalae</taxon>
        <taxon>Caryophyllales</taxon>
        <taxon>Chenopodiaceae</taxon>
        <taxon>Chenopodioideae</taxon>
        <taxon>Anserineae</taxon>
        <taxon>Spinacia</taxon>
    </lineage>
</organism>
<keyword evidence="2" id="KW-1185">Reference proteome</keyword>
<dbReference type="KEGG" id="soe:110788098"/>
<dbReference type="InterPro" id="IPR036047">
    <property type="entry name" value="F-box-like_dom_sf"/>
</dbReference>
<dbReference type="RefSeq" id="XP_056684594.1">
    <property type="nucleotide sequence ID" value="XM_056828616.1"/>
</dbReference>